<name>A0A378YL50_9NOCA</name>
<dbReference type="STRING" id="1406858.GCA_000710895_04867"/>
<protein>
    <submittedName>
        <fullName evidence="2">Uncharacterized protein</fullName>
    </submittedName>
</protein>
<proteinExistence type="predicted"/>
<dbReference type="RefSeq" id="WP_143982511.1">
    <property type="nucleotide sequence ID" value="NZ_CP041695.1"/>
</dbReference>
<evidence type="ECO:0000313" key="1">
    <source>
        <dbReference type="EMBL" id="QDP81427.1"/>
    </source>
</evidence>
<dbReference type="Pfam" id="PF20060">
    <property type="entry name" value="DUF6459"/>
    <property type="match status" value="1"/>
</dbReference>
<dbReference type="EMBL" id="CP041695">
    <property type="protein sequence ID" value="QDP81427.1"/>
    <property type="molecule type" value="Genomic_DNA"/>
</dbReference>
<evidence type="ECO:0000313" key="2">
    <source>
        <dbReference type="EMBL" id="SUA77493.1"/>
    </source>
</evidence>
<reference evidence="1 4" key="2">
    <citation type="submission" date="2019-07" db="EMBL/GenBank/DDBJ databases">
        <title>Complete Genome Sequence and Methylome Analysis of Nocardia otitidis-caviarum NEB252.</title>
        <authorList>
            <person name="Fomenkov A."/>
            <person name="Anton B.P."/>
            <person name="Vincze T."/>
            <person name="Roberts R.J."/>
        </authorList>
    </citation>
    <scope>NUCLEOTIDE SEQUENCE [LARGE SCALE GENOMIC DNA]</scope>
    <source>
        <strain evidence="1 4">NEB252</strain>
    </source>
</reference>
<dbReference type="EMBL" id="UGRY01000002">
    <property type="protein sequence ID" value="SUA77493.1"/>
    <property type="molecule type" value="Genomic_DNA"/>
</dbReference>
<dbReference type="KEGG" id="nod:FOH10_24605"/>
<dbReference type="InterPro" id="IPR045596">
    <property type="entry name" value="DUF6459"/>
</dbReference>
<reference evidence="2 3" key="1">
    <citation type="submission" date="2018-06" db="EMBL/GenBank/DDBJ databases">
        <authorList>
            <consortium name="Pathogen Informatics"/>
            <person name="Doyle S."/>
        </authorList>
    </citation>
    <scope>NUCLEOTIDE SEQUENCE [LARGE SCALE GENOMIC DNA]</scope>
    <source>
        <strain evidence="2 3">NCTC1934</strain>
    </source>
</reference>
<accession>A0A378YL50</accession>
<evidence type="ECO:0000313" key="4">
    <source>
        <dbReference type="Proteomes" id="UP000317039"/>
    </source>
</evidence>
<sequence>MAFRGRYLSPAPDPEPPLTPCCAHVTLDAQSPPPCRNRVARNDTRTARNDARALGPGLERVVRGTHPEIAASEVEVCSGARNFAWRTVQFAVEVLDGRRPVAQLAAVADSGVVAAVRTLVGARLVPGRSLGTAVLTRVDVVMVDAVHAEVCAAYDRGARHFALAARIARGRRGWRMTAFRVR</sequence>
<evidence type="ECO:0000313" key="3">
    <source>
        <dbReference type="Proteomes" id="UP000255467"/>
    </source>
</evidence>
<gene>
    <name evidence="1" type="ORF">FOH10_24605</name>
    <name evidence="2" type="ORF">NCTC1934_03050</name>
</gene>
<dbReference type="GeneID" id="80335545"/>
<dbReference type="Proteomes" id="UP000317039">
    <property type="component" value="Chromosome"/>
</dbReference>
<dbReference type="OrthoDB" id="4775331at2"/>
<keyword evidence="3" id="KW-1185">Reference proteome</keyword>
<organism evidence="2 3">
    <name type="scientific">Nocardia otitidiscaviarum</name>
    <dbReference type="NCBI Taxonomy" id="1823"/>
    <lineage>
        <taxon>Bacteria</taxon>
        <taxon>Bacillati</taxon>
        <taxon>Actinomycetota</taxon>
        <taxon>Actinomycetes</taxon>
        <taxon>Mycobacteriales</taxon>
        <taxon>Nocardiaceae</taxon>
        <taxon>Nocardia</taxon>
    </lineage>
</organism>
<dbReference type="AlphaFoldDB" id="A0A378YL50"/>
<dbReference type="Proteomes" id="UP000255467">
    <property type="component" value="Unassembled WGS sequence"/>
</dbReference>